<accession>A0AAW7ZEH6</accession>
<sequence>MVLAGPKTKYSIRVMIINPEGEVLLGLKNRGFHSNNWIFPGGQIEFGETIAQCAAREVLEECNMEVTVQGLIDVVSESCSEKHVVFINLVAYGQGKAEVTEPQEVKEWRWYPAELLPENTTISAKNAVRKFSGGQMIPL</sequence>
<gene>
    <name evidence="5" type="ORF">P6N53_11205</name>
</gene>
<dbReference type="PANTHER" id="PTHR43046">
    <property type="entry name" value="GDP-MANNOSE MANNOSYL HYDROLASE"/>
    <property type="match status" value="1"/>
</dbReference>
<name>A0AAW7ZEH6_9FIRM</name>
<dbReference type="Gene3D" id="3.90.79.10">
    <property type="entry name" value="Nucleoside Triphosphate Pyrophosphohydrolase"/>
    <property type="match status" value="1"/>
</dbReference>
<reference evidence="5" key="1">
    <citation type="journal article" date="2023" name="J. Hazard. Mater.">
        <title>Anaerobic biodegradation of pyrene and benzo[a]pyrene by a new sulfate-reducing Desulforamulus aquiferis strain DSA.</title>
        <authorList>
            <person name="Zhang Z."/>
            <person name="Sun J."/>
            <person name="Gong X."/>
            <person name="Wang C."/>
            <person name="Wang H."/>
        </authorList>
    </citation>
    <scope>NUCLEOTIDE SEQUENCE</scope>
    <source>
        <strain evidence="5">DSA</strain>
    </source>
</reference>
<evidence type="ECO:0000256" key="3">
    <source>
        <dbReference type="RuleBase" id="RU003476"/>
    </source>
</evidence>
<dbReference type="PRINTS" id="PR00502">
    <property type="entry name" value="NUDIXFAMILY"/>
</dbReference>
<evidence type="ECO:0000256" key="1">
    <source>
        <dbReference type="ARBA" id="ARBA00001946"/>
    </source>
</evidence>
<dbReference type="Pfam" id="PF00293">
    <property type="entry name" value="NUDIX"/>
    <property type="match status" value="1"/>
</dbReference>
<dbReference type="AlphaFoldDB" id="A0AAW7ZEH6"/>
<comment type="similarity">
    <text evidence="3">Belongs to the Nudix hydrolase family.</text>
</comment>
<dbReference type="PANTHER" id="PTHR43046:SF14">
    <property type="entry name" value="MUTT_NUDIX FAMILY PROTEIN"/>
    <property type="match status" value="1"/>
</dbReference>
<comment type="caution">
    <text evidence="5">The sequence shown here is derived from an EMBL/GenBank/DDBJ whole genome shotgun (WGS) entry which is preliminary data.</text>
</comment>
<comment type="cofactor">
    <cofactor evidence="1">
        <name>Mg(2+)</name>
        <dbReference type="ChEBI" id="CHEBI:18420"/>
    </cofactor>
</comment>
<evidence type="ECO:0000259" key="4">
    <source>
        <dbReference type="PROSITE" id="PS51462"/>
    </source>
</evidence>
<evidence type="ECO:0000313" key="6">
    <source>
        <dbReference type="Proteomes" id="UP001172911"/>
    </source>
</evidence>
<keyword evidence="2 3" id="KW-0378">Hydrolase</keyword>
<protein>
    <submittedName>
        <fullName evidence="5">NUDIX domain-containing protein</fullName>
    </submittedName>
</protein>
<dbReference type="EMBL" id="JARPTC010000016">
    <property type="protein sequence ID" value="MDO7787786.1"/>
    <property type="molecule type" value="Genomic_DNA"/>
</dbReference>
<dbReference type="InterPro" id="IPR020476">
    <property type="entry name" value="Nudix_hydrolase"/>
</dbReference>
<dbReference type="PROSITE" id="PS00893">
    <property type="entry name" value="NUDIX_BOX"/>
    <property type="match status" value="1"/>
</dbReference>
<dbReference type="GO" id="GO:0016787">
    <property type="term" value="F:hydrolase activity"/>
    <property type="evidence" value="ECO:0007669"/>
    <property type="project" value="UniProtKB-KW"/>
</dbReference>
<reference evidence="5" key="2">
    <citation type="submission" date="2023-03" db="EMBL/GenBank/DDBJ databases">
        <authorList>
            <person name="Zhang Z."/>
        </authorList>
    </citation>
    <scope>NUCLEOTIDE SEQUENCE</scope>
    <source>
        <strain evidence="5">DSA</strain>
    </source>
</reference>
<keyword evidence="6" id="KW-1185">Reference proteome</keyword>
<evidence type="ECO:0000256" key="2">
    <source>
        <dbReference type="ARBA" id="ARBA00022801"/>
    </source>
</evidence>
<dbReference type="Proteomes" id="UP001172911">
    <property type="component" value="Unassembled WGS sequence"/>
</dbReference>
<dbReference type="PROSITE" id="PS51462">
    <property type="entry name" value="NUDIX"/>
    <property type="match status" value="1"/>
</dbReference>
<organism evidence="5 6">
    <name type="scientific">Desulforamulus aquiferis</name>
    <dbReference type="NCBI Taxonomy" id="1397668"/>
    <lineage>
        <taxon>Bacteria</taxon>
        <taxon>Bacillati</taxon>
        <taxon>Bacillota</taxon>
        <taxon>Clostridia</taxon>
        <taxon>Eubacteriales</taxon>
        <taxon>Peptococcaceae</taxon>
        <taxon>Desulforamulus</taxon>
    </lineage>
</organism>
<proteinExistence type="inferred from homology"/>
<dbReference type="InterPro" id="IPR020084">
    <property type="entry name" value="NUDIX_hydrolase_CS"/>
</dbReference>
<feature type="domain" description="Nudix hydrolase" evidence="4">
    <location>
        <begin position="7"/>
        <end position="137"/>
    </location>
</feature>
<dbReference type="RefSeq" id="WP_304543119.1">
    <property type="nucleotide sequence ID" value="NZ_JARPTC010000016.1"/>
</dbReference>
<evidence type="ECO:0000313" key="5">
    <source>
        <dbReference type="EMBL" id="MDO7787786.1"/>
    </source>
</evidence>
<dbReference type="InterPro" id="IPR000086">
    <property type="entry name" value="NUDIX_hydrolase_dom"/>
</dbReference>
<dbReference type="SUPFAM" id="SSF55811">
    <property type="entry name" value="Nudix"/>
    <property type="match status" value="1"/>
</dbReference>
<dbReference type="InterPro" id="IPR015797">
    <property type="entry name" value="NUDIX_hydrolase-like_dom_sf"/>
</dbReference>